<dbReference type="Gene3D" id="3.50.50.60">
    <property type="entry name" value="FAD/NAD(P)-binding domain"/>
    <property type="match status" value="1"/>
</dbReference>
<protein>
    <recommendedName>
        <fullName evidence="3">Glucose-methanol-choline oxidoreductase C-terminal domain-containing protein</fullName>
    </recommendedName>
</protein>
<feature type="domain" description="Glucose-methanol-choline oxidoreductase C-terminal" evidence="3">
    <location>
        <begin position="164"/>
        <end position="288"/>
    </location>
</feature>
<dbReference type="Gene3D" id="3.30.560.10">
    <property type="entry name" value="Glucose Oxidase, domain 3"/>
    <property type="match status" value="1"/>
</dbReference>
<dbReference type="Proteomes" id="UP001433268">
    <property type="component" value="Unassembled WGS sequence"/>
</dbReference>
<feature type="region of interest" description="Disordered" evidence="2">
    <location>
        <begin position="1"/>
        <end position="24"/>
    </location>
</feature>
<accession>A0ABR1XCB3</accession>
<proteinExistence type="inferred from homology"/>
<gene>
    <name evidence="4" type="ORF">PG997_001025</name>
</gene>
<comment type="caution">
    <text evidence="4">The sequence shown here is derived from an EMBL/GenBank/DDBJ whole genome shotgun (WGS) entry which is preliminary data.</text>
</comment>
<evidence type="ECO:0000313" key="5">
    <source>
        <dbReference type="Proteomes" id="UP001433268"/>
    </source>
</evidence>
<evidence type="ECO:0000256" key="1">
    <source>
        <dbReference type="ARBA" id="ARBA00010790"/>
    </source>
</evidence>
<dbReference type="InterPro" id="IPR036188">
    <property type="entry name" value="FAD/NAD-bd_sf"/>
</dbReference>
<organism evidence="4 5">
    <name type="scientific">Apiospora hydei</name>
    <dbReference type="NCBI Taxonomy" id="1337664"/>
    <lineage>
        <taxon>Eukaryota</taxon>
        <taxon>Fungi</taxon>
        <taxon>Dikarya</taxon>
        <taxon>Ascomycota</taxon>
        <taxon>Pezizomycotina</taxon>
        <taxon>Sordariomycetes</taxon>
        <taxon>Xylariomycetidae</taxon>
        <taxon>Amphisphaeriales</taxon>
        <taxon>Apiosporaceae</taxon>
        <taxon>Apiospora</taxon>
    </lineage>
</organism>
<dbReference type="PANTHER" id="PTHR11552:SF123">
    <property type="entry name" value="GMC OXIDOREDUCTASE (AFU_ORTHOLOGUE AFUA_2G01770)-RELATED"/>
    <property type="match status" value="1"/>
</dbReference>
<dbReference type="EMBL" id="JAQQWN010000002">
    <property type="protein sequence ID" value="KAK8094340.1"/>
    <property type="molecule type" value="Genomic_DNA"/>
</dbReference>
<dbReference type="Pfam" id="PF05199">
    <property type="entry name" value="GMC_oxred_C"/>
    <property type="match status" value="1"/>
</dbReference>
<keyword evidence="5" id="KW-1185">Reference proteome</keyword>
<dbReference type="InterPro" id="IPR007867">
    <property type="entry name" value="GMC_OxRtase_C"/>
</dbReference>
<reference evidence="4 5" key="1">
    <citation type="submission" date="2023-01" db="EMBL/GenBank/DDBJ databases">
        <title>Analysis of 21 Apiospora genomes using comparative genomics revels a genus with tremendous synthesis potential of carbohydrate active enzymes and secondary metabolites.</title>
        <authorList>
            <person name="Sorensen T."/>
        </authorList>
    </citation>
    <scope>NUCLEOTIDE SEQUENCE [LARGE SCALE GENOMIC DNA]</scope>
    <source>
        <strain evidence="4 5">CBS 114990</strain>
    </source>
</reference>
<sequence length="299" mass="30961">MGSIGMAARKSDGQRPLPREGASAACPARICPVGRGTYVTNLAIGGHDAHGEDIVGPESIQAHGVAVTATENSPKRAYAVAVARLNKGPRGGSAGNGLIDTGASSDGSPSSVSIEIDLIQASQDVSLAYRPESDDLVQPPALSFCEAGLAYKFSFFPPRMHTSLPPTPPNHFSTRLDRDTLVHAAQMTLKAIMSTKSMESIVEGESPPAGEGLDGLIPLAADSSLETIEERIRQTGLAHAHPGGTAAMGKVVDREGKVLGVKGLRVTDASIIPIPLSGHPQATLYAMADQLTSMILGDS</sequence>
<name>A0ABR1XCB3_9PEZI</name>
<dbReference type="GeneID" id="92038400"/>
<evidence type="ECO:0000256" key="2">
    <source>
        <dbReference type="SAM" id="MobiDB-lite"/>
    </source>
</evidence>
<dbReference type="SUPFAM" id="SSF54373">
    <property type="entry name" value="FAD-linked reductases, C-terminal domain"/>
    <property type="match status" value="1"/>
</dbReference>
<dbReference type="InterPro" id="IPR012132">
    <property type="entry name" value="GMC_OxRdtase"/>
</dbReference>
<dbReference type="SUPFAM" id="SSF51905">
    <property type="entry name" value="FAD/NAD(P)-binding domain"/>
    <property type="match status" value="1"/>
</dbReference>
<comment type="similarity">
    <text evidence="1">Belongs to the GMC oxidoreductase family.</text>
</comment>
<dbReference type="RefSeq" id="XP_066675113.1">
    <property type="nucleotide sequence ID" value="XM_066805340.1"/>
</dbReference>
<evidence type="ECO:0000259" key="3">
    <source>
        <dbReference type="Pfam" id="PF05199"/>
    </source>
</evidence>
<evidence type="ECO:0000313" key="4">
    <source>
        <dbReference type="EMBL" id="KAK8094340.1"/>
    </source>
</evidence>
<dbReference type="PANTHER" id="PTHR11552">
    <property type="entry name" value="GLUCOSE-METHANOL-CHOLINE GMC OXIDOREDUCTASE"/>
    <property type="match status" value="1"/>
</dbReference>